<dbReference type="PANTHER" id="PTHR33866">
    <property type="entry name" value="S-ADENOSYLMETHIONINE DECARBOXYLASE PROENZYME"/>
    <property type="match status" value="1"/>
</dbReference>
<dbReference type="Gene3D" id="3.30.160.750">
    <property type="match status" value="1"/>
</dbReference>
<dbReference type="Pfam" id="PF02675">
    <property type="entry name" value="AdoMet_dc"/>
    <property type="match status" value="1"/>
</dbReference>
<evidence type="ECO:0000256" key="4">
    <source>
        <dbReference type="ARBA" id="ARBA00023066"/>
    </source>
</evidence>
<evidence type="ECO:0000313" key="12">
    <source>
        <dbReference type="EMBL" id="TDA39990.1"/>
    </source>
</evidence>
<evidence type="ECO:0000256" key="5">
    <source>
        <dbReference type="ARBA" id="ARBA00023115"/>
    </source>
</evidence>
<dbReference type="InterPro" id="IPR016067">
    <property type="entry name" value="S-AdoMet_deCO2ase_core"/>
</dbReference>
<dbReference type="Proteomes" id="UP000316080">
    <property type="component" value="Unassembled WGS sequence"/>
</dbReference>
<comment type="pathway">
    <text evidence="10">Amine and polyamine biosynthesis; S-adenosylmethioninamine biosynthesis; S-adenosylmethioninamine from S-adenosyl-L-methionine: step 1/1.</text>
</comment>
<evidence type="ECO:0000256" key="7">
    <source>
        <dbReference type="ARBA" id="ARBA00023239"/>
    </source>
</evidence>
<evidence type="ECO:0000256" key="8">
    <source>
        <dbReference type="ARBA" id="ARBA00023270"/>
    </source>
</evidence>
<evidence type="ECO:0000256" key="9">
    <source>
        <dbReference type="ARBA" id="ARBA00023317"/>
    </source>
</evidence>
<dbReference type="InterPro" id="IPR003826">
    <property type="entry name" value="AdoMetDC_fam_prok"/>
</dbReference>
<keyword evidence="5 10" id="KW-0620">Polyamine biosynthesis</keyword>
<comment type="function">
    <text evidence="10">Catalyzes the decarboxylation of S-adenosylmethionine to S-adenosylmethioninamine (dcAdoMet), the propylamine donor required for the synthesis of the polyamines spermine and spermidine from the diamine putrescine.</text>
</comment>
<reference evidence="11 13" key="2">
    <citation type="journal article" date="2019" name="Nat. Microbiol.">
        <title>Wide diversity of methane and short-chain alkane metabolisms in uncultured archaea.</title>
        <authorList>
            <person name="Borrel G."/>
            <person name="Adam P.S."/>
            <person name="McKay L.J."/>
            <person name="Chen L.X."/>
            <person name="Sierra-Garcia I.N."/>
            <person name="Sieber C.M."/>
            <person name="Letourneur Q."/>
            <person name="Ghozlane A."/>
            <person name="Andersen G.L."/>
            <person name="Li W.J."/>
            <person name="Hallam S.J."/>
            <person name="Muyzer G."/>
            <person name="de Oliveira V.M."/>
            <person name="Inskeep W.P."/>
            <person name="Banfield J.F."/>
            <person name="Gribaldo S."/>
        </authorList>
    </citation>
    <scope>NUCLEOTIDE SEQUENCE [LARGE SCALE GENOMIC DNA]</scope>
    <source>
        <strain evidence="11">Verst-YHS</strain>
    </source>
</reference>
<dbReference type="AlphaFoldDB" id="A0A523BHM0"/>
<evidence type="ECO:0000256" key="10">
    <source>
        <dbReference type="HAMAP-Rule" id="MF_00464"/>
    </source>
</evidence>
<dbReference type="EMBL" id="QNVI01000016">
    <property type="protein sequence ID" value="TDA39990.1"/>
    <property type="molecule type" value="Genomic_DNA"/>
</dbReference>
<keyword evidence="7 10" id="KW-0456">Lyase</keyword>
<keyword evidence="4 10" id="KW-0745">Spermidine biosynthesis</keyword>
<evidence type="ECO:0000256" key="6">
    <source>
        <dbReference type="ARBA" id="ARBA00023145"/>
    </source>
</evidence>
<dbReference type="GO" id="GO:0004014">
    <property type="term" value="F:adenosylmethionine decarboxylase activity"/>
    <property type="evidence" value="ECO:0007669"/>
    <property type="project" value="UniProtKB-UniRule"/>
</dbReference>
<evidence type="ECO:0000313" key="13">
    <source>
        <dbReference type="Proteomes" id="UP000316080"/>
    </source>
</evidence>
<sequence length="121" mass="13724">MVDTSQVVGKHIYGNLYDCDPALLDDENFIKNIVIDAAKIAKMNIWDIKVWRFGGEKGGISIIALVLESHIAIHTWKEFNYATVDIFTCGEKSDPELAFNYIVSKINPKRITKGFINRSNF</sequence>
<comment type="cofactor">
    <cofactor evidence="10">
        <name>pyruvate</name>
        <dbReference type="ChEBI" id="CHEBI:15361"/>
    </cofactor>
    <text evidence="10">Binds 1 pyruvoyl group covalently per subunit.</text>
</comment>
<reference evidence="12 14" key="1">
    <citation type="journal article" date="2019" name="Nat. Microbiol.">
        <title>Expanding anaerobic alkane metabolism in the domain of Archaea.</title>
        <authorList>
            <person name="Wang Y."/>
            <person name="Wegener G."/>
            <person name="Hou J."/>
            <person name="Wang F."/>
            <person name="Xiao X."/>
        </authorList>
    </citation>
    <scope>NUCLEOTIDE SEQUENCE [LARGE SCALE GENOMIC DNA]</scope>
    <source>
        <strain evidence="12">WYZ-LMO11</strain>
    </source>
</reference>
<dbReference type="SUPFAM" id="SSF56276">
    <property type="entry name" value="S-adenosylmethionine decarboxylase"/>
    <property type="match status" value="1"/>
</dbReference>
<feature type="site" description="Cleavage (non-hydrolytic); by autolysis" evidence="10">
    <location>
        <begin position="68"/>
        <end position="69"/>
    </location>
</feature>
<evidence type="ECO:0000256" key="3">
    <source>
        <dbReference type="ARBA" id="ARBA00022813"/>
    </source>
</evidence>
<evidence type="ECO:0000256" key="2">
    <source>
        <dbReference type="ARBA" id="ARBA00022793"/>
    </source>
</evidence>
<keyword evidence="1 10" id="KW-0949">S-adenosyl-L-methionine</keyword>
<keyword evidence="2 10" id="KW-0210">Decarboxylase</keyword>
<comment type="caution">
    <text evidence="12">The sequence shown here is derived from an EMBL/GenBank/DDBJ whole genome shotgun (WGS) entry which is preliminary data.</text>
</comment>
<evidence type="ECO:0000256" key="1">
    <source>
        <dbReference type="ARBA" id="ARBA00022691"/>
    </source>
</evidence>
<evidence type="ECO:0000313" key="11">
    <source>
        <dbReference type="EMBL" id="RZN56331.1"/>
    </source>
</evidence>
<dbReference type="GO" id="GO:0008295">
    <property type="term" value="P:spermidine biosynthetic process"/>
    <property type="evidence" value="ECO:0007669"/>
    <property type="project" value="UniProtKB-UniRule"/>
</dbReference>
<dbReference type="Proteomes" id="UP000317265">
    <property type="component" value="Unassembled WGS sequence"/>
</dbReference>
<dbReference type="InterPro" id="IPR017716">
    <property type="entry name" value="S-AdoMet_deCOase_pro-enz"/>
</dbReference>
<dbReference type="HAMAP" id="MF_00464">
    <property type="entry name" value="AdoMetDC_1"/>
    <property type="match status" value="1"/>
</dbReference>
<feature type="active site" description="Proton acceptor; for processing activity" evidence="10">
    <location>
        <position position="74"/>
    </location>
</feature>
<comment type="similarity">
    <text evidence="10">Belongs to the prokaryotic AdoMetDC family. Type 1 subfamily.</text>
</comment>
<keyword evidence="9 10" id="KW-0670">Pyruvate</keyword>
<accession>A0A523BHM0</accession>
<dbReference type="Gene3D" id="3.30.360.110">
    <property type="entry name" value="S-adenosylmethionine decarboxylase domain"/>
    <property type="match status" value="1"/>
</dbReference>
<dbReference type="PANTHER" id="PTHR33866:SF2">
    <property type="entry name" value="S-ADENOSYLMETHIONINE DECARBOXYLASE PROENZYME"/>
    <property type="match status" value="1"/>
</dbReference>
<dbReference type="EC" id="4.1.1.50" evidence="10"/>
<feature type="chain" id="PRO_5034680888" description="S-adenosylmethionine decarboxylase beta chain" evidence="10">
    <location>
        <begin position="1"/>
        <end position="68"/>
    </location>
</feature>
<dbReference type="GO" id="GO:0005829">
    <property type="term" value="C:cytosol"/>
    <property type="evidence" value="ECO:0007669"/>
    <property type="project" value="TreeGrafter"/>
</dbReference>
<name>A0A523BHM0_9CREN</name>
<dbReference type="EMBL" id="RXIH01000025">
    <property type="protein sequence ID" value="RZN56331.1"/>
    <property type="molecule type" value="Genomic_DNA"/>
</dbReference>
<keyword evidence="6 10" id="KW-0865">Zymogen</keyword>
<feature type="modified residue" description="Pyruvic acid (Ser); by autocatalysis" evidence="10">
    <location>
        <position position="69"/>
    </location>
</feature>
<feature type="active site" description="Proton donor; for catalytic activity" evidence="10">
    <location>
        <position position="89"/>
    </location>
</feature>
<keyword evidence="8 10" id="KW-0704">Schiff base</keyword>
<comment type="catalytic activity">
    <reaction evidence="10">
        <text>S-adenosyl-L-methionine + H(+) = S-adenosyl 3-(methylsulfanyl)propylamine + CO2</text>
        <dbReference type="Rhea" id="RHEA:15981"/>
        <dbReference type="ChEBI" id="CHEBI:15378"/>
        <dbReference type="ChEBI" id="CHEBI:16526"/>
        <dbReference type="ChEBI" id="CHEBI:57443"/>
        <dbReference type="ChEBI" id="CHEBI:59789"/>
        <dbReference type="EC" id="4.1.1.50"/>
    </reaction>
</comment>
<dbReference type="UniPathway" id="UPA00331">
    <property type="reaction ID" value="UER00451"/>
</dbReference>
<protein>
    <recommendedName>
        <fullName evidence="10">S-adenosylmethionine decarboxylase proenzyme</fullName>
        <shortName evidence="10">AdoMetDC</shortName>
        <shortName evidence="10">SAMDC</shortName>
        <ecNumber evidence="10">4.1.1.50</ecNumber>
    </recommendedName>
    <component>
        <recommendedName>
            <fullName evidence="10">S-adenosylmethionine decarboxylase beta chain</fullName>
        </recommendedName>
    </component>
    <component>
        <recommendedName>
            <fullName evidence="10">S-adenosylmethionine decarboxylase alpha chain</fullName>
        </recommendedName>
    </component>
</protein>
<proteinExistence type="inferred from homology"/>
<dbReference type="NCBIfam" id="TIGR03330">
    <property type="entry name" value="SAM_DCase_Bsu"/>
    <property type="match status" value="1"/>
</dbReference>
<feature type="active site" description="Schiff-base intermediate with substrate; via pyruvic acid" evidence="10">
    <location>
        <position position="69"/>
    </location>
</feature>
<comment type="PTM">
    <text evidence="10">Is synthesized initially as an inactive proenzyme. Formation of the active enzyme involves a self-maturation process in which the active site pyruvoyl group is generated from an internal serine residue via an autocatalytic post-translational modification. Two non-identical subunits are generated from the proenzyme in this reaction, and the pyruvate is formed at the N-terminus of the alpha chain, which is derived from the carboxyl end of the proenzyme. The post-translation cleavage follows an unusual pathway, termed non-hydrolytic serinolysis, in which the side chain hydroxyl group of the serine supplies its oxygen atom to form the C-terminus of the beta chain, while the remainder of the serine residue undergoes an oxidative deamination to produce ammonia and the pyruvoyl group blocking the N-terminus of the alpha chain.</text>
</comment>
<comment type="subunit">
    <text evidence="10">Heterotetramer of two alpha and two beta chains arranged as a dimer of alpha/beta heterodimers.</text>
</comment>
<feature type="chain" id="PRO_5034680889" description="S-adenosylmethionine decarboxylase alpha chain" evidence="10">
    <location>
        <begin position="69"/>
        <end position="121"/>
    </location>
</feature>
<dbReference type="InterPro" id="IPR042286">
    <property type="entry name" value="AdoMetDC_C"/>
</dbReference>
<keyword evidence="3 10" id="KW-0068">Autocatalytic cleavage</keyword>
<dbReference type="InterPro" id="IPR042284">
    <property type="entry name" value="AdoMetDC_N"/>
</dbReference>
<organism evidence="12 14">
    <name type="scientific">Thermoproteota archaeon</name>
    <dbReference type="NCBI Taxonomy" id="2056631"/>
    <lineage>
        <taxon>Archaea</taxon>
        <taxon>Thermoproteota</taxon>
    </lineage>
</organism>
<evidence type="ECO:0000313" key="14">
    <source>
        <dbReference type="Proteomes" id="UP000317265"/>
    </source>
</evidence>
<gene>
    <name evidence="12" type="primary">speD</name>
    <name evidence="10" type="synonym">speH</name>
    <name evidence="12" type="ORF">DSO09_01285</name>
    <name evidence="11" type="ORF">EF809_02865</name>
</gene>